<evidence type="ECO:0000259" key="11">
    <source>
        <dbReference type="PROSITE" id="PS52015"/>
    </source>
</evidence>
<dbReference type="InterPro" id="IPR006260">
    <property type="entry name" value="TonB/TolA_C"/>
</dbReference>
<keyword evidence="8" id="KW-1133">Transmembrane helix</keyword>
<feature type="compositionally biased region" description="Basic and acidic residues" evidence="10">
    <location>
        <begin position="90"/>
        <end position="124"/>
    </location>
</feature>
<dbReference type="InterPro" id="IPR037682">
    <property type="entry name" value="TonB_C"/>
</dbReference>
<evidence type="ECO:0000313" key="12">
    <source>
        <dbReference type="EMBL" id="MBM3317901.1"/>
    </source>
</evidence>
<name>A0A937X914_UNCEI</name>
<dbReference type="GO" id="GO:0031992">
    <property type="term" value="F:energy transducer activity"/>
    <property type="evidence" value="ECO:0007669"/>
    <property type="project" value="InterPro"/>
</dbReference>
<dbReference type="PANTHER" id="PTHR33446">
    <property type="entry name" value="PROTEIN TONB-RELATED"/>
    <property type="match status" value="1"/>
</dbReference>
<protein>
    <submittedName>
        <fullName evidence="12">TonB C-terminal domain-containing protein</fullName>
    </submittedName>
</protein>
<accession>A0A937X914</accession>
<evidence type="ECO:0000256" key="6">
    <source>
        <dbReference type="ARBA" id="ARBA00022692"/>
    </source>
</evidence>
<dbReference type="PANTHER" id="PTHR33446:SF2">
    <property type="entry name" value="PROTEIN TONB"/>
    <property type="match status" value="1"/>
</dbReference>
<evidence type="ECO:0000256" key="10">
    <source>
        <dbReference type="SAM" id="MobiDB-lite"/>
    </source>
</evidence>
<dbReference type="GO" id="GO:0015031">
    <property type="term" value="P:protein transport"/>
    <property type="evidence" value="ECO:0007669"/>
    <property type="project" value="UniProtKB-KW"/>
</dbReference>
<evidence type="ECO:0000256" key="5">
    <source>
        <dbReference type="ARBA" id="ARBA00022519"/>
    </source>
</evidence>
<keyword evidence="7" id="KW-0653">Protein transport</keyword>
<sequence>MRLRRAKGPASPAAPKGREWQAWLFGRRLDGGRREPGLGGCLRLSIALHAAAVLVLAWLPSWSRPVRWENPALVVSLYTLPEETPAPRPAPREEPARPPERPRPKPPEPKRDEGPKEVVKEKPKPAPQQPPEARAPAPSTKPPAPDSPAPPEPTGPVTMNVRVEEAQFVYDYYLQALVAKISQAWRPPAGVAAGQGLNATLKFRITAQGRVPSVEVETSSRLDLFDRSAVEAVQRAQPLPPFPPAYQGRWLTVHLKFTFQE</sequence>
<keyword evidence="3" id="KW-0813">Transport</keyword>
<proteinExistence type="inferred from homology"/>
<dbReference type="PROSITE" id="PS52015">
    <property type="entry name" value="TONB_CTD"/>
    <property type="match status" value="1"/>
</dbReference>
<dbReference type="EMBL" id="VGIY01000214">
    <property type="protein sequence ID" value="MBM3317901.1"/>
    <property type="molecule type" value="Genomic_DNA"/>
</dbReference>
<dbReference type="InterPro" id="IPR051045">
    <property type="entry name" value="TonB-dependent_transducer"/>
</dbReference>
<comment type="caution">
    <text evidence="12">The sequence shown here is derived from an EMBL/GenBank/DDBJ whole genome shotgun (WGS) entry which is preliminary data.</text>
</comment>
<evidence type="ECO:0000313" key="13">
    <source>
        <dbReference type="Proteomes" id="UP000748308"/>
    </source>
</evidence>
<dbReference type="GO" id="GO:0055085">
    <property type="term" value="P:transmembrane transport"/>
    <property type="evidence" value="ECO:0007669"/>
    <property type="project" value="InterPro"/>
</dbReference>
<keyword evidence="6" id="KW-0812">Transmembrane</keyword>
<dbReference type="Proteomes" id="UP000748308">
    <property type="component" value="Unassembled WGS sequence"/>
</dbReference>
<dbReference type="GO" id="GO:0015891">
    <property type="term" value="P:siderophore transport"/>
    <property type="evidence" value="ECO:0007669"/>
    <property type="project" value="InterPro"/>
</dbReference>
<comment type="subcellular location">
    <subcellularLocation>
        <location evidence="1">Cell inner membrane</location>
        <topology evidence="1">Single-pass membrane protein</topology>
        <orientation evidence="1">Periplasmic side</orientation>
    </subcellularLocation>
</comment>
<evidence type="ECO:0000256" key="9">
    <source>
        <dbReference type="ARBA" id="ARBA00023136"/>
    </source>
</evidence>
<feature type="domain" description="TonB C-terminal" evidence="11">
    <location>
        <begin position="171"/>
        <end position="261"/>
    </location>
</feature>
<keyword evidence="9" id="KW-0472">Membrane</keyword>
<feature type="region of interest" description="Disordered" evidence="10">
    <location>
        <begin position="82"/>
        <end position="157"/>
    </location>
</feature>
<evidence type="ECO:0000256" key="2">
    <source>
        <dbReference type="ARBA" id="ARBA00006555"/>
    </source>
</evidence>
<evidence type="ECO:0000256" key="8">
    <source>
        <dbReference type="ARBA" id="ARBA00022989"/>
    </source>
</evidence>
<gene>
    <name evidence="12" type="ORF">FJY75_08605</name>
</gene>
<evidence type="ECO:0000256" key="4">
    <source>
        <dbReference type="ARBA" id="ARBA00022475"/>
    </source>
</evidence>
<dbReference type="AlphaFoldDB" id="A0A937X914"/>
<dbReference type="Pfam" id="PF13103">
    <property type="entry name" value="TonB_2"/>
    <property type="match status" value="1"/>
</dbReference>
<dbReference type="PRINTS" id="PR01374">
    <property type="entry name" value="TONBPROTEIN"/>
</dbReference>
<evidence type="ECO:0000256" key="3">
    <source>
        <dbReference type="ARBA" id="ARBA00022448"/>
    </source>
</evidence>
<dbReference type="GO" id="GO:0098797">
    <property type="term" value="C:plasma membrane protein complex"/>
    <property type="evidence" value="ECO:0007669"/>
    <property type="project" value="TreeGrafter"/>
</dbReference>
<feature type="compositionally biased region" description="Pro residues" evidence="10">
    <location>
        <begin position="139"/>
        <end position="154"/>
    </location>
</feature>
<dbReference type="NCBIfam" id="TIGR01352">
    <property type="entry name" value="tonB_Cterm"/>
    <property type="match status" value="1"/>
</dbReference>
<keyword evidence="5" id="KW-0997">Cell inner membrane</keyword>
<evidence type="ECO:0000256" key="7">
    <source>
        <dbReference type="ARBA" id="ARBA00022927"/>
    </source>
</evidence>
<dbReference type="GO" id="GO:0030288">
    <property type="term" value="C:outer membrane-bounded periplasmic space"/>
    <property type="evidence" value="ECO:0007669"/>
    <property type="project" value="InterPro"/>
</dbReference>
<comment type="similarity">
    <text evidence="2">Belongs to the TonB family.</text>
</comment>
<reference evidence="12" key="1">
    <citation type="submission" date="2019-03" db="EMBL/GenBank/DDBJ databases">
        <title>Lake Tanganyika Metagenome-Assembled Genomes (MAGs).</title>
        <authorList>
            <person name="Tran P."/>
        </authorList>
    </citation>
    <scope>NUCLEOTIDE SEQUENCE</scope>
    <source>
        <strain evidence="12">M_DeepCast_400m_m2_100</strain>
    </source>
</reference>
<dbReference type="Gene3D" id="3.30.1150.10">
    <property type="match status" value="1"/>
</dbReference>
<dbReference type="InterPro" id="IPR003538">
    <property type="entry name" value="TonB"/>
</dbReference>
<keyword evidence="4" id="KW-1003">Cell membrane</keyword>
<evidence type="ECO:0000256" key="1">
    <source>
        <dbReference type="ARBA" id="ARBA00004383"/>
    </source>
</evidence>
<organism evidence="12 13">
    <name type="scientific">Eiseniibacteriota bacterium</name>
    <dbReference type="NCBI Taxonomy" id="2212470"/>
    <lineage>
        <taxon>Bacteria</taxon>
        <taxon>Candidatus Eiseniibacteriota</taxon>
    </lineage>
</organism>
<dbReference type="SUPFAM" id="SSF74653">
    <property type="entry name" value="TolA/TonB C-terminal domain"/>
    <property type="match status" value="1"/>
</dbReference>